<evidence type="ECO:0000256" key="9">
    <source>
        <dbReference type="SAM" id="Phobius"/>
    </source>
</evidence>
<dbReference type="Pfam" id="PF00512">
    <property type="entry name" value="HisKA"/>
    <property type="match status" value="1"/>
</dbReference>
<comment type="catalytic activity">
    <reaction evidence="1">
        <text>ATP + protein L-histidine = ADP + protein N-phospho-L-histidine.</text>
        <dbReference type="EC" id="2.7.13.3"/>
    </reaction>
</comment>
<dbReference type="Gene3D" id="3.30.565.10">
    <property type="entry name" value="Histidine kinase-like ATPase, C-terminal domain"/>
    <property type="match status" value="1"/>
</dbReference>
<dbReference type="Proteomes" id="UP001237737">
    <property type="component" value="Unassembled WGS sequence"/>
</dbReference>
<protein>
    <recommendedName>
        <fullName evidence="2">histidine kinase</fullName>
        <ecNumber evidence="2">2.7.13.3</ecNumber>
    </recommendedName>
</protein>
<dbReference type="InterPro" id="IPR003661">
    <property type="entry name" value="HisK_dim/P_dom"/>
</dbReference>
<dbReference type="InterPro" id="IPR036890">
    <property type="entry name" value="HATPase_C_sf"/>
</dbReference>
<dbReference type="SMART" id="SM00387">
    <property type="entry name" value="HATPase_c"/>
    <property type="match status" value="1"/>
</dbReference>
<dbReference type="Gene3D" id="1.10.287.130">
    <property type="match status" value="1"/>
</dbReference>
<comment type="caution">
    <text evidence="11">The sequence shown here is derived from an EMBL/GenBank/DDBJ whole genome shotgun (WGS) entry which is preliminary data.</text>
</comment>
<dbReference type="InterPro" id="IPR036097">
    <property type="entry name" value="HisK_dim/P_sf"/>
</dbReference>
<dbReference type="SUPFAM" id="SSF55874">
    <property type="entry name" value="ATPase domain of HSP90 chaperone/DNA topoisomerase II/histidine kinase"/>
    <property type="match status" value="1"/>
</dbReference>
<dbReference type="SMART" id="SM00388">
    <property type="entry name" value="HisKA"/>
    <property type="match status" value="1"/>
</dbReference>
<dbReference type="EMBL" id="JAUSSK010000003">
    <property type="protein sequence ID" value="MDQ0009855.1"/>
    <property type="molecule type" value="Genomic_DNA"/>
</dbReference>
<evidence type="ECO:0000256" key="2">
    <source>
        <dbReference type="ARBA" id="ARBA00012438"/>
    </source>
</evidence>
<dbReference type="EC" id="2.7.13.3" evidence="2"/>
<evidence type="ECO:0000256" key="6">
    <source>
        <dbReference type="ARBA" id="ARBA00022777"/>
    </source>
</evidence>
<dbReference type="SUPFAM" id="SSF47384">
    <property type="entry name" value="Homodimeric domain of signal transducing histidine kinase"/>
    <property type="match status" value="1"/>
</dbReference>
<evidence type="ECO:0000256" key="7">
    <source>
        <dbReference type="ARBA" id="ARBA00022840"/>
    </source>
</evidence>
<evidence type="ECO:0000256" key="4">
    <source>
        <dbReference type="ARBA" id="ARBA00022679"/>
    </source>
</evidence>
<keyword evidence="9" id="KW-0472">Membrane</keyword>
<dbReference type="Pfam" id="PF02518">
    <property type="entry name" value="HATPase_c"/>
    <property type="match status" value="1"/>
</dbReference>
<keyword evidence="6 11" id="KW-0418">Kinase</keyword>
<sequence>MTASPQPYGRPAPLRRQLILKGLLPMTLVALALTVSLGVLHIRATGVESYAVARIQAVRIAASVSALASEDATRDALARALSRSAPTQQAVLHRQGDTDLVVDSGRRVGSGRPLRVWISTSQGELETVSDATVLHERRFAGMLMTLLLCVGVTAVFVVTRRALERDVVVPVERLRGRIDQFLHPRGTQSATPDDDALRAIDGLLDELVGLRARHDKAMADALRQRLQDIARHTHFVEQIGDHFRQPLQALALFVAGMQPGEDLRQRAVLGQMRSSLMRLNELLDGLLEMARFDAGAIEPTAADLIASDLFVRERAAIEMDATRLGVDVRWRGGRLPLRTDPGLFGEVLHRLVGNAVLSTPHGRVLVAIRRRGSTIRLEVRDNGMGLEPTLQARVFEEFTRLPGHPGYGLALAVARRIVDTLGGRIGVRSSPGRGTLFWVELDGAAAGSAAQTFALLGRHAAH</sequence>
<dbReference type="PRINTS" id="PR00344">
    <property type="entry name" value="BCTRLSENSOR"/>
</dbReference>
<evidence type="ECO:0000256" key="8">
    <source>
        <dbReference type="ARBA" id="ARBA00023012"/>
    </source>
</evidence>
<keyword evidence="3" id="KW-0597">Phosphoprotein</keyword>
<dbReference type="PANTHER" id="PTHR42878">
    <property type="entry name" value="TWO-COMPONENT HISTIDINE KINASE"/>
    <property type="match status" value="1"/>
</dbReference>
<evidence type="ECO:0000256" key="3">
    <source>
        <dbReference type="ARBA" id="ARBA00022553"/>
    </source>
</evidence>
<keyword evidence="9" id="KW-1133">Transmembrane helix</keyword>
<feature type="transmembrane region" description="Helical" evidence="9">
    <location>
        <begin position="18"/>
        <end position="42"/>
    </location>
</feature>
<dbReference type="InterPro" id="IPR050351">
    <property type="entry name" value="BphY/WalK/GraS-like"/>
</dbReference>
<evidence type="ECO:0000313" key="12">
    <source>
        <dbReference type="Proteomes" id="UP001237737"/>
    </source>
</evidence>
<keyword evidence="4" id="KW-0808">Transferase</keyword>
<keyword evidence="7" id="KW-0067">ATP-binding</keyword>
<dbReference type="GO" id="GO:0016301">
    <property type="term" value="F:kinase activity"/>
    <property type="evidence" value="ECO:0007669"/>
    <property type="project" value="UniProtKB-KW"/>
</dbReference>
<feature type="domain" description="Histidine kinase" evidence="10">
    <location>
        <begin position="238"/>
        <end position="445"/>
    </location>
</feature>
<dbReference type="InterPro" id="IPR004358">
    <property type="entry name" value="Sig_transdc_His_kin-like_C"/>
</dbReference>
<dbReference type="InterPro" id="IPR003594">
    <property type="entry name" value="HATPase_dom"/>
</dbReference>
<keyword evidence="12" id="KW-1185">Reference proteome</keyword>
<reference evidence="11 12" key="1">
    <citation type="submission" date="2023-07" db="EMBL/GenBank/DDBJ databases">
        <title>Sorghum-associated microbial communities from plants grown in Nebraska, USA.</title>
        <authorList>
            <person name="Schachtman D."/>
        </authorList>
    </citation>
    <scope>NUCLEOTIDE SEQUENCE [LARGE SCALE GENOMIC DNA]</scope>
    <source>
        <strain evidence="11 12">CC60</strain>
    </source>
</reference>
<dbReference type="PANTHER" id="PTHR42878:SF7">
    <property type="entry name" value="SENSOR HISTIDINE KINASE GLRK"/>
    <property type="match status" value="1"/>
</dbReference>
<proteinExistence type="predicted"/>
<evidence type="ECO:0000256" key="1">
    <source>
        <dbReference type="ARBA" id="ARBA00000085"/>
    </source>
</evidence>
<dbReference type="PROSITE" id="PS50109">
    <property type="entry name" value="HIS_KIN"/>
    <property type="match status" value="1"/>
</dbReference>
<evidence type="ECO:0000259" key="10">
    <source>
        <dbReference type="PROSITE" id="PS50109"/>
    </source>
</evidence>
<dbReference type="RefSeq" id="WP_306849591.1">
    <property type="nucleotide sequence ID" value="NZ_JAUSSK010000003.1"/>
</dbReference>
<feature type="transmembrane region" description="Helical" evidence="9">
    <location>
        <begin position="139"/>
        <end position="158"/>
    </location>
</feature>
<organism evidence="11 12">
    <name type="scientific">Luteibacter jiangsuensis</name>
    <dbReference type="NCBI Taxonomy" id="637577"/>
    <lineage>
        <taxon>Bacteria</taxon>
        <taxon>Pseudomonadati</taxon>
        <taxon>Pseudomonadota</taxon>
        <taxon>Gammaproteobacteria</taxon>
        <taxon>Lysobacterales</taxon>
        <taxon>Rhodanobacteraceae</taxon>
        <taxon>Luteibacter</taxon>
    </lineage>
</organism>
<evidence type="ECO:0000313" key="11">
    <source>
        <dbReference type="EMBL" id="MDQ0009855.1"/>
    </source>
</evidence>
<accession>A0ABT9SXX6</accession>
<keyword evidence="5" id="KW-0547">Nucleotide-binding</keyword>
<keyword evidence="8" id="KW-0902">Two-component regulatory system</keyword>
<evidence type="ECO:0000256" key="5">
    <source>
        <dbReference type="ARBA" id="ARBA00022741"/>
    </source>
</evidence>
<gene>
    <name evidence="11" type="ORF">J2T07_002045</name>
</gene>
<keyword evidence="9" id="KW-0812">Transmembrane</keyword>
<dbReference type="InterPro" id="IPR005467">
    <property type="entry name" value="His_kinase_dom"/>
</dbReference>
<name>A0ABT9SXX6_9GAMM</name>